<dbReference type="Proteomes" id="UP000254031">
    <property type="component" value="Unassembled WGS sequence"/>
</dbReference>
<dbReference type="GO" id="GO:0003677">
    <property type="term" value="F:DNA binding"/>
    <property type="evidence" value="ECO:0007669"/>
    <property type="project" value="UniProtKB-KW"/>
</dbReference>
<reference evidence="3 4" key="1">
    <citation type="submission" date="2018-06" db="EMBL/GenBank/DDBJ databases">
        <authorList>
            <consortium name="Pathogen Informatics"/>
            <person name="Doyle S."/>
        </authorList>
    </citation>
    <scope>NUCLEOTIDE SEQUENCE [LARGE SCALE GENOMIC DNA]</scope>
    <source>
        <strain evidence="3 4">NCTC9380</strain>
    </source>
</reference>
<proteinExistence type="predicted"/>
<dbReference type="SUPFAM" id="SSF47413">
    <property type="entry name" value="lambda repressor-like DNA-binding domains"/>
    <property type="match status" value="1"/>
</dbReference>
<sequence length="64" mass="7031">MNKIRQFRRAIGLSQQELASVIGVTTGAIGFYERGLREPNLATIKKLAEALNCKPADLYPVLEG</sequence>
<evidence type="ECO:0000256" key="1">
    <source>
        <dbReference type="ARBA" id="ARBA00023125"/>
    </source>
</evidence>
<evidence type="ECO:0000313" key="3">
    <source>
        <dbReference type="EMBL" id="STY65266.1"/>
    </source>
</evidence>
<dbReference type="AlphaFoldDB" id="A0A378NBV5"/>
<accession>A0A378NBV5</accession>
<dbReference type="PROSITE" id="PS50943">
    <property type="entry name" value="HTH_CROC1"/>
    <property type="match status" value="1"/>
</dbReference>
<dbReference type="PANTHER" id="PTHR46558:SF11">
    <property type="entry name" value="HTH-TYPE TRANSCRIPTIONAL REGULATOR XRE"/>
    <property type="match status" value="1"/>
</dbReference>
<evidence type="ECO:0000259" key="2">
    <source>
        <dbReference type="PROSITE" id="PS50943"/>
    </source>
</evidence>
<name>A0A378NBV5_MANHA</name>
<dbReference type="CDD" id="cd00093">
    <property type="entry name" value="HTH_XRE"/>
    <property type="match status" value="1"/>
</dbReference>
<gene>
    <name evidence="3" type="ORF">NCTC9380_00525</name>
</gene>
<evidence type="ECO:0000313" key="4">
    <source>
        <dbReference type="Proteomes" id="UP000254031"/>
    </source>
</evidence>
<dbReference type="SMART" id="SM00530">
    <property type="entry name" value="HTH_XRE"/>
    <property type="match status" value="1"/>
</dbReference>
<dbReference type="RefSeq" id="WP_006252073.1">
    <property type="nucleotide sequence ID" value="NZ_CP017484.1"/>
</dbReference>
<dbReference type="InterPro" id="IPR001387">
    <property type="entry name" value="Cro/C1-type_HTH"/>
</dbReference>
<dbReference type="EMBL" id="UGPL01000006">
    <property type="protein sequence ID" value="STY65266.1"/>
    <property type="molecule type" value="Genomic_DNA"/>
</dbReference>
<dbReference type="PANTHER" id="PTHR46558">
    <property type="entry name" value="TRACRIPTIONAL REGULATORY PROTEIN-RELATED-RELATED"/>
    <property type="match status" value="1"/>
</dbReference>
<dbReference type="InterPro" id="IPR010982">
    <property type="entry name" value="Lambda_DNA-bd_dom_sf"/>
</dbReference>
<protein>
    <submittedName>
        <fullName evidence="3">Transcriptional repressor DicA</fullName>
    </submittedName>
</protein>
<dbReference type="Pfam" id="PF01381">
    <property type="entry name" value="HTH_3"/>
    <property type="match status" value="1"/>
</dbReference>
<keyword evidence="1" id="KW-0238">DNA-binding</keyword>
<dbReference type="Gene3D" id="1.10.260.40">
    <property type="entry name" value="lambda repressor-like DNA-binding domains"/>
    <property type="match status" value="1"/>
</dbReference>
<organism evidence="3 4">
    <name type="scientific">Mannheimia haemolytica</name>
    <name type="common">Pasteurella haemolytica</name>
    <dbReference type="NCBI Taxonomy" id="75985"/>
    <lineage>
        <taxon>Bacteria</taxon>
        <taxon>Pseudomonadati</taxon>
        <taxon>Pseudomonadota</taxon>
        <taxon>Gammaproteobacteria</taxon>
        <taxon>Pasteurellales</taxon>
        <taxon>Pasteurellaceae</taxon>
        <taxon>Mannheimia</taxon>
    </lineage>
</organism>
<feature type="domain" description="HTH cro/C1-type" evidence="2">
    <location>
        <begin position="4"/>
        <end position="58"/>
    </location>
</feature>